<comment type="caution">
    <text evidence="1">The sequence shown here is derived from an EMBL/GenBank/DDBJ whole genome shotgun (WGS) entry which is preliminary data.</text>
</comment>
<keyword evidence="2" id="KW-1185">Reference proteome</keyword>
<protein>
    <submittedName>
        <fullName evidence="1">Uncharacterized protein</fullName>
    </submittedName>
</protein>
<evidence type="ECO:0000313" key="1">
    <source>
        <dbReference type="EMBL" id="MBA0857576.1"/>
    </source>
</evidence>
<sequence>MKAFNPMKASNPDQFNQTLNELLNELSTEATAGGPLHKYAVGNATASSSQTVYAT</sequence>
<dbReference type="AlphaFoldDB" id="A0A7J9LG86"/>
<organism evidence="1 2">
    <name type="scientific">Gossypium schwendimanii</name>
    <name type="common">Cotton</name>
    <dbReference type="NCBI Taxonomy" id="34291"/>
    <lineage>
        <taxon>Eukaryota</taxon>
        <taxon>Viridiplantae</taxon>
        <taxon>Streptophyta</taxon>
        <taxon>Embryophyta</taxon>
        <taxon>Tracheophyta</taxon>
        <taxon>Spermatophyta</taxon>
        <taxon>Magnoliopsida</taxon>
        <taxon>eudicotyledons</taxon>
        <taxon>Gunneridae</taxon>
        <taxon>Pentapetalae</taxon>
        <taxon>rosids</taxon>
        <taxon>malvids</taxon>
        <taxon>Malvales</taxon>
        <taxon>Malvaceae</taxon>
        <taxon>Malvoideae</taxon>
        <taxon>Gossypium</taxon>
    </lineage>
</organism>
<evidence type="ECO:0000313" key="2">
    <source>
        <dbReference type="Proteomes" id="UP000593576"/>
    </source>
</evidence>
<dbReference type="Gene3D" id="3.30.430.20">
    <property type="entry name" value="Gnk2 domain, C-X8-C-X2-C motif"/>
    <property type="match status" value="1"/>
</dbReference>
<name>A0A7J9LG86_GOSSC</name>
<reference evidence="1 2" key="1">
    <citation type="journal article" date="2019" name="Genome Biol. Evol.">
        <title>Insights into the evolution of the New World diploid cottons (Gossypium, subgenus Houzingenia) based on genome sequencing.</title>
        <authorList>
            <person name="Grover C.E."/>
            <person name="Arick M.A. 2nd"/>
            <person name="Thrash A."/>
            <person name="Conover J.L."/>
            <person name="Sanders W.S."/>
            <person name="Peterson D.G."/>
            <person name="Frelichowski J.E."/>
            <person name="Scheffler J.A."/>
            <person name="Scheffler B.E."/>
            <person name="Wendel J.F."/>
        </authorList>
    </citation>
    <scope>NUCLEOTIDE SEQUENCE [LARGE SCALE GENOMIC DNA]</scope>
    <source>
        <strain evidence="1">1</strain>
        <tissue evidence="1">Leaf</tissue>
    </source>
</reference>
<dbReference type="InterPro" id="IPR038408">
    <property type="entry name" value="GNK2_sf"/>
</dbReference>
<feature type="non-terminal residue" evidence="1">
    <location>
        <position position="55"/>
    </location>
</feature>
<proteinExistence type="predicted"/>
<dbReference type="Proteomes" id="UP000593576">
    <property type="component" value="Unassembled WGS sequence"/>
</dbReference>
<accession>A0A7J9LG86</accession>
<gene>
    <name evidence="1" type="ORF">Goshw_014158</name>
</gene>
<dbReference type="EMBL" id="JABFAF010000006">
    <property type="protein sequence ID" value="MBA0857576.1"/>
    <property type="molecule type" value="Genomic_DNA"/>
</dbReference>